<evidence type="ECO:0000313" key="1">
    <source>
        <dbReference type="EMBL" id="TLD41539.1"/>
    </source>
</evidence>
<evidence type="ECO:0000313" key="2">
    <source>
        <dbReference type="Proteomes" id="UP000319783"/>
    </source>
</evidence>
<comment type="caution">
    <text evidence="1">The sequence shown here is derived from an EMBL/GenBank/DDBJ whole genome shotgun (WGS) entry which is preliminary data.</text>
</comment>
<name>A0A533QAZ1_9BACT</name>
<gene>
    <name evidence="1" type="ORF">JETT_2192</name>
</gene>
<protein>
    <submittedName>
        <fullName evidence="1">Uncharacterized protein</fullName>
    </submittedName>
</protein>
<sequence length="40" mass="4153">MLGTGSTISALGIASDNTLAMTGEVVFLQMRISSGFRFAT</sequence>
<reference evidence="1 2" key="1">
    <citation type="submission" date="2019-04" db="EMBL/GenBank/DDBJ databases">
        <title>Genome of a novel bacterium Candidatus Jettenia ecosi reconstructed from metagenome of an anammox bioreactor.</title>
        <authorList>
            <person name="Mardanov A.V."/>
            <person name="Beletsky A.V."/>
            <person name="Ravin N.V."/>
            <person name="Botchkova E.A."/>
            <person name="Litti Y.V."/>
            <person name="Nozhevnikova A.N."/>
        </authorList>
    </citation>
    <scope>NUCLEOTIDE SEQUENCE [LARGE SCALE GENOMIC DNA]</scope>
    <source>
        <strain evidence="1">J2</strain>
    </source>
</reference>
<dbReference type="EMBL" id="SULG01000044">
    <property type="protein sequence ID" value="TLD41539.1"/>
    <property type="molecule type" value="Genomic_DNA"/>
</dbReference>
<dbReference type="Proteomes" id="UP000319783">
    <property type="component" value="Unassembled WGS sequence"/>
</dbReference>
<dbReference type="AlphaFoldDB" id="A0A533QAZ1"/>
<proteinExistence type="predicted"/>
<organism evidence="1 2">
    <name type="scientific">Candidatus Jettenia ecosi</name>
    <dbReference type="NCBI Taxonomy" id="2494326"/>
    <lineage>
        <taxon>Bacteria</taxon>
        <taxon>Pseudomonadati</taxon>
        <taxon>Planctomycetota</taxon>
        <taxon>Candidatus Brocadiia</taxon>
        <taxon>Candidatus Brocadiales</taxon>
        <taxon>Candidatus Brocadiaceae</taxon>
        <taxon>Candidatus Jettenia</taxon>
    </lineage>
</organism>
<accession>A0A533QAZ1</accession>